<feature type="compositionally biased region" description="Basic and acidic residues" evidence="1">
    <location>
        <begin position="8"/>
        <end position="21"/>
    </location>
</feature>
<name>A0ABS5TEX6_9ACTN</name>
<dbReference type="EMBL" id="JAHBAY010000002">
    <property type="protein sequence ID" value="MBT0768159.1"/>
    <property type="molecule type" value="Genomic_DNA"/>
</dbReference>
<feature type="region of interest" description="Disordered" evidence="1">
    <location>
        <begin position="1"/>
        <end position="25"/>
    </location>
</feature>
<proteinExistence type="predicted"/>
<protein>
    <submittedName>
        <fullName evidence="2">Uncharacterized protein</fullName>
    </submittedName>
</protein>
<keyword evidence="3" id="KW-1185">Reference proteome</keyword>
<evidence type="ECO:0000313" key="2">
    <source>
        <dbReference type="EMBL" id="MBT0768159.1"/>
    </source>
</evidence>
<organism evidence="2 3">
    <name type="scientific">Kineosporia corallincola</name>
    <dbReference type="NCBI Taxonomy" id="2835133"/>
    <lineage>
        <taxon>Bacteria</taxon>
        <taxon>Bacillati</taxon>
        <taxon>Actinomycetota</taxon>
        <taxon>Actinomycetes</taxon>
        <taxon>Kineosporiales</taxon>
        <taxon>Kineosporiaceae</taxon>
        <taxon>Kineosporia</taxon>
    </lineage>
</organism>
<sequence length="50" mass="5240">MAKAAGDLLRDEVPDVRDGERGAVAGDLVTPVRPVSRLSGDFGFTLKRAG</sequence>
<dbReference type="Proteomes" id="UP001197247">
    <property type="component" value="Unassembled WGS sequence"/>
</dbReference>
<evidence type="ECO:0000313" key="3">
    <source>
        <dbReference type="Proteomes" id="UP001197247"/>
    </source>
</evidence>
<dbReference type="RefSeq" id="WP_214154466.1">
    <property type="nucleotide sequence ID" value="NZ_JAHBAY010000002.1"/>
</dbReference>
<comment type="caution">
    <text evidence="2">The sequence shown here is derived from an EMBL/GenBank/DDBJ whole genome shotgun (WGS) entry which is preliminary data.</text>
</comment>
<reference evidence="2 3" key="1">
    <citation type="submission" date="2021-05" db="EMBL/GenBank/DDBJ databases">
        <title>Kineosporia and Streptomyces sp. nov. two new marine actinobacteria isolated from Coral.</title>
        <authorList>
            <person name="Buangrab K."/>
            <person name="Sutthacheep M."/>
            <person name="Yeemin T."/>
            <person name="Harunari E."/>
            <person name="Igarashi Y."/>
            <person name="Kanchanasin P."/>
            <person name="Tanasupawat S."/>
            <person name="Phongsopitanun W."/>
        </authorList>
    </citation>
    <scope>NUCLEOTIDE SEQUENCE [LARGE SCALE GENOMIC DNA]</scope>
    <source>
        <strain evidence="2 3">J2-2</strain>
    </source>
</reference>
<gene>
    <name evidence="2" type="ORF">KIH74_04450</name>
</gene>
<accession>A0ABS5TEX6</accession>
<evidence type="ECO:0000256" key="1">
    <source>
        <dbReference type="SAM" id="MobiDB-lite"/>
    </source>
</evidence>